<reference evidence="8" key="1">
    <citation type="submission" date="2021-02" db="EMBL/GenBank/DDBJ databases">
        <authorList>
            <person name="Dougan E. K."/>
            <person name="Rhodes N."/>
            <person name="Thang M."/>
            <person name="Chan C."/>
        </authorList>
    </citation>
    <scope>NUCLEOTIDE SEQUENCE</scope>
</reference>
<evidence type="ECO:0000256" key="1">
    <source>
        <dbReference type="ARBA" id="ARBA00022527"/>
    </source>
</evidence>
<keyword evidence="2" id="KW-0808">Transferase</keyword>
<keyword evidence="9" id="KW-1185">Reference proteome</keyword>
<evidence type="ECO:0000313" key="8">
    <source>
        <dbReference type="EMBL" id="CAE8640271.1"/>
    </source>
</evidence>
<dbReference type="OrthoDB" id="5979581at2759"/>
<name>A0A813HSA0_POLGL</name>
<dbReference type="PANTHER" id="PTHR24058">
    <property type="entry name" value="DUAL SPECIFICITY PROTEIN KINASE"/>
    <property type="match status" value="1"/>
</dbReference>
<proteinExistence type="predicted"/>
<dbReference type="Gene3D" id="1.10.510.10">
    <property type="entry name" value="Transferase(Phosphotransferase) domain 1"/>
    <property type="match status" value="1"/>
</dbReference>
<feature type="non-terminal residue" evidence="8">
    <location>
        <position position="402"/>
    </location>
</feature>
<dbReference type="EMBL" id="CAJNNV010032530">
    <property type="protein sequence ID" value="CAE8640271.1"/>
    <property type="molecule type" value="Genomic_DNA"/>
</dbReference>
<dbReference type="GO" id="GO:0005524">
    <property type="term" value="F:ATP binding"/>
    <property type="evidence" value="ECO:0007669"/>
    <property type="project" value="UniProtKB-KW"/>
</dbReference>
<dbReference type="InterPro" id="IPR000719">
    <property type="entry name" value="Prot_kinase_dom"/>
</dbReference>
<dbReference type="InterPro" id="IPR011009">
    <property type="entry name" value="Kinase-like_dom_sf"/>
</dbReference>
<dbReference type="InterPro" id="IPR050494">
    <property type="entry name" value="Ser_Thr_dual-spec_kinase"/>
</dbReference>
<feature type="domain" description="Protein kinase" evidence="7">
    <location>
        <begin position="1"/>
        <end position="313"/>
    </location>
</feature>
<keyword evidence="4" id="KW-0418">Kinase</keyword>
<comment type="caution">
    <text evidence="8">The sequence shown here is derived from an EMBL/GenBank/DDBJ whole genome shotgun (WGS) entry which is preliminary data.</text>
</comment>
<sequence>AFLAVDTKECKSVCLKRHRNLSVESLADLFVLGNRLAEVDPGGEVFPKILDAFYDIIGFTVEDLLEGQNCLSKAQQEPEFFTDLRNLKTCAVGALRGLEKLDQAGVVHNDVKPDNLMWVEAGGSSSSSTARVKIVDFGCARLDQREENGRNWALSEGGAGHLGKWSPEMTLRLPITHRGDVWGVAISLCELFCSRFVWRSEQDTAEVVLAQALGICNLKDGLPSSLLRRSPLDVRQLYTPAPRHWPLRRNTRGQLEALRPVRWGLDQVLGHGWQETHKGELGQLLEAALIIDPTFRPSASNLLRRCIFLQPVVEKEPEPVEPTLVEEEEVPEVPVEPQVEKVPEVPEVPAEEQPVEKVPEVPEVPADEPAGSAAAPEETQLSTEVPQGPLVPASDTASPPAE</sequence>
<evidence type="ECO:0000256" key="2">
    <source>
        <dbReference type="ARBA" id="ARBA00022679"/>
    </source>
</evidence>
<accession>A0A813HSA0</accession>
<evidence type="ECO:0000313" key="9">
    <source>
        <dbReference type="Proteomes" id="UP000654075"/>
    </source>
</evidence>
<feature type="region of interest" description="Disordered" evidence="6">
    <location>
        <begin position="318"/>
        <end position="402"/>
    </location>
</feature>
<dbReference type="PROSITE" id="PS50011">
    <property type="entry name" value="PROTEIN_KINASE_DOM"/>
    <property type="match status" value="1"/>
</dbReference>
<organism evidence="8 9">
    <name type="scientific">Polarella glacialis</name>
    <name type="common">Dinoflagellate</name>
    <dbReference type="NCBI Taxonomy" id="89957"/>
    <lineage>
        <taxon>Eukaryota</taxon>
        <taxon>Sar</taxon>
        <taxon>Alveolata</taxon>
        <taxon>Dinophyceae</taxon>
        <taxon>Suessiales</taxon>
        <taxon>Suessiaceae</taxon>
        <taxon>Polarella</taxon>
    </lineage>
</organism>
<evidence type="ECO:0000256" key="5">
    <source>
        <dbReference type="ARBA" id="ARBA00022840"/>
    </source>
</evidence>
<dbReference type="SUPFAM" id="SSF56112">
    <property type="entry name" value="Protein kinase-like (PK-like)"/>
    <property type="match status" value="1"/>
</dbReference>
<protein>
    <recommendedName>
        <fullName evidence="7">Protein kinase domain-containing protein</fullName>
    </recommendedName>
</protein>
<evidence type="ECO:0000256" key="3">
    <source>
        <dbReference type="ARBA" id="ARBA00022741"/>
    </source>
</evidence>
<keyword evidence="1" id="KW-0723">Serine/threonine-protein kinase</keyword>
<dbReference type="Proteomes" id="UP000654075">
    <property type="component" value="Unassembled WGS sequence"/>
</dbReference>
<evidence type="ECO:0000259" key="7">
    <source>
        <dbReference type="PROSITE" id="PS50011"/>
    </source>
</evidence>
<keyword evidence="5" id="KW-0067">ATP-binding</keyword>
<dbReference type="Pfam" id="PF00069">
    <property type="entry name" value="Pkinase"/>
    <property type="match status" value="1"/>
</dbReference>
<evidence type="ECO:0000256" key="6">
    <source>
        <dbReference type="SAM" id="MobiDB-lite"/>
    </source>
</evidence>
<gene>
    <name evidence="8" type="ORF">PGLA1383_LOCUS55170</name>
</gene>
<feature type="compositionally biased region" description="Low complexity" evidence="6">
    <location>
        <begin position="361"/>
        <end position="370"/>
    </location>
</feature>
<keyword evidence="3" id="KW-0547">Nucleotide-binding</keyword>
<evidence type="ECO:0000256" key="4">
    <source>
        <dbReference type="ARBA" id="ARBA00022777"/>
    </source>
</evidence>
<dbReference type="SMART" id="SM00220">
    <property type="entry name" value="S_TKc"/>
    <property type="match status" value="1"/>
</dbReference>
<dbReference type="AlphaFoldDB" id="A0A813HSA0"/>
<dbReference type="GO" id="GO:0004674">
    <property type="term" value="F:protein serine/threonine kinase activity"/>
    <property type="evidence" value="ECO:0007669"/>
    <property type="project" value="UniProtKB-KW"/>
</dbReference>